<evidence type="ECO:0000256" key="1">
    <source>
        <dbReference type="SAM" id="Phobius"/>
    </source>
</evidence>
<keyword evidence="1" id="KW-0472">Membrane</keyword>
<dbReference type="PANTHER" id="PTHR34009">
    <property type="entry name" value="PROTEIN STAR"/>
    <property type="match status" value="1"/>
</dbReference>
<dbReference type="GO" id="GO:0016197">
    <property type="term" value="P:endosomal transport"/>
    <property type="evidence" value="ECO:0007669"/>
    <property type="project" value="TreeGrafter"/>
</dbReference>
<name>A0A8J5JZK9_HOMAM</name>
<reference evidence="2" key="1">
    <citation type="journal article" date="2021" name="Sci. Adv.">
        <title>The American lobster genome reveals insights on longevity, neural, and immune adaptations.</title>
        <authorList>
            <person name="Polinski J.M."/>
            <person name="Zimin A.V."/>
            <person name="Clark K.F."/>
            <person name="Kohn A.B."/>
            <person name="Sadowski N."/>
            <person name="Timp W."/>
            <person name="Ptitsyn A."/>
            <person name="Khanna P."/>
            <person name="Romanova D.Y."/>
            <person name="Williams P."/>
            <person name="Greenwood S.J."/>
            <person name="Moroz L.L."/>
            <person name="Walt D.R."/>
            <person name="Bodnar A.G."/>
        </authorList>
    </citation>
    <scope>NUCLEOTIDE SEQUENCE</scope>
    <source>
        <strain evidence="2">GMGI-L3</strain>
    </source>
</reference>
<accession>A0A8J5JZK9</accession>
<dbReference type="GO" id="GO:0005794">
    <property type="term" value="C:Golgi apparatus"/>
    <property type="evidence" value="ECO:0007669"/>
    <property type="project" value="TreeGrafter"/>
</dbReference>
<dbReference type="GO" id="GO:0006888">
    <property type="term" value="P:endoplasmic reticulum to Golgi vesicle-mediated transport"/>
    <property type="evidence" value="ECO:0007669"/>
    <property type="project" value="TreeGrafter"/>
</dbReference>
<dbReference type="GO" id="GO:0005886">
    <property type="term" value="C:plasma membrane"/>
    <property type="evidence" value="ECO:0007669"/>
    <property type="project" value="TreeGrafter"/>
</dbReference>
<feature type="transmembrane region" description="Helical" evidence="1">
    <location>
        <begin position="26"/>
        <end position="43"/>
    </location>
</feature>
<dbReference type="PANTHER" id="PTHR34009:SF2">
    <property type="entry name" value="PROTEIN STAR"/>
    <property type="match status" value="1"/>
</dbReference>
<dbReference type="InterPro" id="IPR053202">
    <property type="entry name" value="EGF_Rcpt_Signaling_Reg"/>
</dbReference>
<dbReference type="Proteomes" id="UP000747542">
    <property type="component" value="Unassembled WGS sequence"/>
</dbReference>
<sequence length="332" mass="37680">MRGVWMVQYLAVVARMVFRKLLKYESWLTLWLCVVFLADLAILRSSHHTHLRPHYGGYNRSMPFPIPRPHVHHVSATCRSKCFRARLAVPLRWNTFLLVAYIRGLIHHPAHHSDAHTPEHHAHNSTEDQAYKSLEDGIVKLVGHRKGGVYVVVGAGGRHWGRLARLLEGDGWRGLMVEANVYSLAQQEAAEVPAAFLHACVTSKPLPHTEWMWRTTGGDLPGLTAEEEELGEVHKVVCLPLESVVLTLGVFTVDVLVVDSPGLADDLLYSLVRRNFKVKMMVLRVQRRFDGQDETRYKEMVEDVGLHLLMWHGNYLILTSKHVPLVIKTVTS</sequence>
<proteinExistence type="predicted"/>
<keyword evidence="3" id="KW-1185">Reference proteome</keyword>
<dbReference type="EMBL" id="JAHLQT010021942">
    <property type="protein sequence ID" value="KAG7166917.1"/>
    <property type="molecule type" value="Genomic_DNA"/>
</dbReference>
<dbReference type="GO" id="GO:0005789">
    <property type="term" value="C:endoplasmic reticulum membrane"/>
    <property type="evidence" value="ECO:0007669"/>
    <property type="project" value="TreeGrafter"/>
</dbReference>
<protein>
    <submittedName>
        <fullName evidence="2">Uncharacterized protein</fullName>
    </submittedName>
</protein>
<evidence type="ECO:0000313" key="3">
    <source>
        <dbReference type="Proteomes" id="UP000747542"/>
    </source>
</evidence>
<organism evidence="2 3">
    <name type="scientific">Homarus americanus</name>
    <name type="common">American lobster</name>
    <dbReference type="NCBI Taxonomy" id="6706"/>
    <lineage>
        <taxon>Eukaryota</taxon>
        <taxon>Metazoa</taxon>
        <taxon>Ecdysozoa</taxon>
        <taxon>Arthropoda</taxon>
        <taxon>Crustacea</taxon>
        <taxon>Multicrustacea</taxon>
        <taxon>Malacostraca</taxon>
        <taxon>Eumalacostraca</taxon>
        <taxon>Eucarida</taxon>
        <taxon>Decapoda</taxon>
        <taxon>Pleocyemata</taxon>
        <taxon>Astacidea</taxon>
        <taxon>Nephropoidea</taxon>
        <taxon>Nephropidae</taxon>
        <taxon>Homarus</taxon>
    </lineage>
</organism>
<keyword evidence="1" id="KW-1133">Transmembrane helix</keyword>
<dbReference type="GO" id="GO:0031902">
    <property type="term" value="C:late endosome membrane"/>
    <property type="evidence" value="ECO:0007669"/>
    <property type="project" value="TreeGrafter"/>
</dbReference>
<dbReference type="AlphaFoldDB" id="A0A8J5JZK9"/>
<keyword evidence="1" id="KW-0812">Transmembrane</keyword>
<evidence type="ECO:0000313" key="2">
    <source>
        <dbReference type="EMBL" id="KAG7166917.1"/>
    </source>
</evidence>
<comment type="caution">
    <text evidence="2">The sequence shown here is derived from an EMBL/GenBank/DDBJ whole genome shotgun (WGS) entry which is preliminary data.</text>
</comment>
<gene>
    <name evidence="2" type="ORF">Hamer_G021733</name>
</gene>